<keyword evidence="3" id="KW-1185">Reference proteome</keyword>
<evidence type="ECO:0000313" key="2">
    <source>
        <dbReference type="EMBL" id="KAE8163157.1"/>
    </source>
</evidence>
<protein>
    <submittedName>
        <fullName evidence="2">Uncharacterized protein</fullName>
    </submittedName>
</protein>
<dbReference type="Proteomes" id="UP000326950">
    <property type="component" value="Unassembled WGS sequence"/>
</dbReference>
<evidence type="ECO:0000256" key="1">
    <source>
        <dbReference type="SAM" id="MobiDB-lite"/>
    </source>
</evidence>
<feature type="region of interest" description="Disordered" evidence="1">
    <location>
        <begin position="31"/>
        <end position="59"/>
    </location>
</feature>
<dbReference type="EMBL" id="ML738620">
    <property type="protein sequence ID" value="KAE8163157.1"/>
    <property type="molecule type" value="Genomic_DNA"/>
</dbReference>
<organism evidence="2 3">
    <name type="scientific">Aspergillus tamarii</name>
    <dbReference type="NCBI Taxonomy" id="41984"/>
    <lineage>
        <taxon>Eukaryota</taxon>
        <taxon>Fungi</taxon>
        <taxon>Dikarya</taxon>
        <taxon>Ascomycota</taxon>
        <taxon>Pezizomycotina</taxon>
        <taxon>Eurotiomycetes</taxon>
        <taxon>Eurotiomycetidae</taxon>
        <taxon>Eurotiales</taxon>
        <taxon>Aspergillaceae</taxon>
        <taxon>Aspergillus</taxon>
        <taxon>Aspergillus subgen. Circumdati</taxon>
    </lineage>
</organism>
<accession>A0A5N6UWX4</accession>
<dbReference type="AlphaFoldDB" id="A0A5N6UWX4"/>
<evidence type="ECO:0000313" key="3">
    <source>
        <dbReference type="Proteomes" id="UP000326950"/>
    </source>
</evidence>
<name>A0A5N6UWX4_ASPTM</name>
<reference evidence="2 3" key="1">
    <citation type="submission" date="2019-04" db="EMBL/GenBank/DDBJ databases">
        <title>Friends and foes A comparative genomics study of 23 Aspergillus species from section Flavi.</title>
        <authorList>
            <consortium name="DOE Joint Genome Institute"/>
            <person name="Kjaerbolling I."/>
            <person name="Vesth T."/>
            <person name="Frisvad J.C."/>
            <person name="Nybo J.L."/>
            <person name="Theobald S."/>
            <person name="Kildgaard S."/>
            <person name="Isbrandt T."/>
            <person name="Kuo A."/>
            <person name="Sato A."/>
            <person name="Lyhne E.K."/>
            <person name="Kogle M.E."/>
            <person name="Wiebenga A."/>
            <person name="Kun R.S."/>
            <person name="Lubbers R.J."/>
            <person name="Makela M.R."/>
            <person name="Barry K."/>
            <person name="Chovatia M."/>
            <person name="Clum A."/>
            <person name="Daum C."/>
            <person name="Haridas S."/>
            <person name="He G."/>
            <person name="LaButti K."/>
            <person name="Lipzen A."/>
            <person name="Mondo S."/>
            <person name="Riley R."/>
            <person name="Salamov A."/>
            <person name="Simmons B.A."/>
            <person name="Magnuson J.K."/>
            <person name="Henrissat B."/>
            <person name="Mortensen U.H."/>
            <person name="Larsen T.O."/>
            <person name="Devries R.P."/>
            <person name="Grigoriev I.V."/>
            <person name="Machida M."/>
            <person name="Baker S.E."/>
            <person name="Andersen M.R."/>
        </authorList>
    </citation>
    <scope>NUCLEOTIDE SEQUENCE [LARGE SCALE GENOMIC DNA]</scope>
    <source>
        <strain evidence="2 3">CBS 117626</strain>
    </source>
</reference>
<gene>
    <name evidence="2" type="ORF">BDV40DRAFT_263435</name>
</gene>
<proteinExistence type="predicted"/>
<feature type="non-terminal residue" evidence="2">
    <location>
        <position position="88"/>
    </location>
</feature>
<sequence length="88" mass="10033">MTIISLVRSNKRGKTSRKRSLWLPIIAPKGKTSSSGVNPAVPVKTSIPRSHERFPPRSRKGCWTCRVRRNPHRHSSFYIHTGAWPSML</sequence>
<dbReference type="OrthoDB" id="10293189at2759"/>